<proteinExistence type="predicted"/>
<accession>A0A6J5LE36</accession>
<dbReference type="EMBL" id="LR796263">
    <property type="protein sequence ID" value="CAB4132265.1"/>
    <property type="molecule type" value="Genomic_DNA"/>
</dbReference>
<name>A0A6J5LE36_9CAUD</name>
<evidence type="ECO:0000313" key="1">
    <source>
        <dbReference type="EMBL" id="CAB4132265.1"/>
    </source>
</evidence>
<organism evidence="1">
    <name type="scientific">uncultured Caudovirales phage</name>
    <dbReference type="NCBI Taxonomy" id="2100421"/>
    <lineage>
        <taxon>Viruses</taxon>
        <taxon>Duplodnaviria</taxon>
        <taxon>Heunggongvirae</taxon>
        <taxon>Uroviricota</taxon>
        <taxon>Caudoviricetes</taxon>
        <taxon>Peduoviridae</taxon>
        <taxon>Maltschvirus</taxon>
        <taxon>Maltschvirus maltsch</taxon>
    </lineage>
</organism>
<reference evidence="1" key="1">
    <citation type="submission" date="2020-04" db="EMBL/GenBank/DDBJ databases">
        <authorList>
            <person name="Chiriac C."/>
            <person name="Salcher M."/>
            <person name="Ghai R."/>
            <person name="Kavagutti S V."/>
        </authorList>
    </citation>
    <scope>NUCLEOTIDE SEQUENCE</scope>
</reference>
<sequence length="80" mass="8993">MEQDYTLAGLSATFSNHADMAEQHMKFAVEEYKKQFPDQEVPSGVSEQFNISRALCVICCELERLKQISGGDKKTQSCCI</sequence>
<protein>
    <submittedName>
        <fullName evidence="1">Uncharacterized protein</fullName>
    </submittedName>
</protein>
<gene>
    <name evidence="1" type="ORF">UFOVP256_8</name>
</gene>